<dbReference type="AlphaFoldDB" id="A0A0C5WM69"/>
<name>A0A0C5WM69_9FLAO</name>
<dbReference type="Gene3D" id="3.90.79.10">
    <property type="entry name" value="Nucleoside Triphosphate Pyrophosphohydrolase"/>
    <property type="match status" value="1"/>
</dbReference>
<dbReference type="SUPFAM" id="SSF55811">
    <property type="entry name" value="Nudix"/>
    <property type="match status" value="1"/>
</dbReference>
<dbReference type="GO" id="GO:0004452">
    <property type="term" value="F:isopentenyl-diphosphate delta-isomerase activity"/>
    <property type="evidence" value="ECO:0007669"/>
    <property type="project" value="TreeGrafter"/>
</dbReference>
<dbReference type="OrthoDB" id="9786032at2"/>
<proteinExistence type="predicted"/>
<evidence type="ECO:0000313" key="3">
    <source>
        <dbReference type="EMBL" id="AJR03950.1"/>
    </source>
</evidence>
<dbReference type="GO" id="GO:0009240">
    <property type="term" value="P:isopentenyl diphosphate biosynthetic process"/>
    <property type="evidence" value="ECO:0007669"/>
    <property type="project" value="TreeGrafter"/>
</dbReference>
<dbReference type="InterPro" id="IPR020084">
    <property type="entry name" value="NUDIX_hydrolase_CS"/>
</dbReference>
<sequence>MDEYIDLVDKHGNPLGTSELKSVIHQKGYYHHTAHIWLYTKNGYVLLSQRSAKKSICPLLWDVSVAGHIDAGETIKQAAIRETQEEIGLTILEGQLKRVGVFPCFQTYDSGIIDNEFHNTFIAELNTPITALKVQEEEVEALKLISISKFQNLIDTIGASNHFIPSNKNYYQIVLDTIKKEVNK</sequence>
<gene>
    <name evidence="3" type="ORF">AW14_10240</name>
</gene>
<evidence type="ECO:0000256" key="1">
    <source>
        <dbReference type="ARBA" id="ARBA00022801"/>
    </source>
</evidence>
<evidence type="ECO:0000259" key="2">
    <source>
        <dbReference type="PROSITE" id="PS51462"/>
    </source>
</evidence>
<keyword evidence="4" id="KW-1185">Reference proteome</keyword>
<dbReference type="CDD" id="cd04692">
    <property type="entry name" value="NUDIX_Hydrolase"/>
    <property type="match status" value="1"/>
</dbReference>
<dbReference type="PANTHER" id="PTHR10885:SF20">
    <property type="entry name" value="NUDIX HYDROLASE DOMAIN-CONTAINING PROTEIN"/>
    <property type="match status" value="1"/>
</dbReference>
<dbReference type="HOGENOM" id="CLU_060552_1_0_10"/>
<dbReference type="InterPro" id="IPR000086">
    <property type="entry name" value="NUDIX_hydrolase_dom"/>
</dbReference>
<dbReference type="PROSITE" id="PS51462">
    <property type="entry name" value="NUDIX"/>
    <property type="match status" value="1"/>
</dbReference>
<dbReference type="PROSITE" id="PS00893">
    <property type="entry name" value="NUDIX_BOX"/>
    <property type="match status" value="1"/>
</dbReference>
<feature type="domain" description="Nudix hydrolase" evidence="2">
    <location>
        <begin position="29"/>
        <end position="169"/>
    </location>
</feature>
<dbReference type="GO" id="GO:0005737">
    <property type="term" value="C:cytoplasm"/>
    <property type="evidence" value="ECO:0007669"/>
    <property type="project" value="TreeGrafter"/>
</dbReference>
<dbReference type="Proteomes" id="UP000032229">
    <property type="component" value="Chromosome"/>
</dbReference>
<protein>
    <submittedName>
        <fullName evidence="3">Hydrolase</fullName>
    </submittedName>
</protein>
<dbReference type="STRING" id="1454006.AW14_10240"/>
<reference evidence="3 4" key="1">
    <citation type="submission" date="2014-02" db="EMBL/GenBank/DDBJ databases">
        <authorList>
            <person name="Young C.-C."/>
            <person name="Hameed A."/>
            <person name="Huang H.-C."/>
            <person name="Shahina M."/>
        </authorList>
    </citation>
    <scope>NUCLEOTIDE SEQUENCE [LARGE SCALE GENOMIC DNA]</scope>
    <source>
        <strain evidence="3 4">CC-SAMT-1</strain>
    </source>
</reference>
<dbReference type="InterPro" id="IPR015797">
    <property type="entry name" value="NUDIX_hydrolase-like_dom_sf"/>
</dbReference>
<dbReference type="PATRIC" id="fig|1454006.5.peg.2029"/>
<dbReference type="RefSeq" id="WP_044638667.1">
    <property type="nucleotide sequence ID" value="NZ_CP007202.1"/>
</dbReference>
<dbReference type="Pfam" id="PF00293">
    <property type="entry name" value="NUDIX"/>
    <property type="match status" value="1"/>
</dbReference>
<accession>A0A0C5WM69</accession>
<dbReference type="PANTHER" id="PTHR10885">
    <property type="entry name" value="ISOPENTENYL-DIPHOSPHATE DELTA-ISOMERASE"/>
    <property type="match status" value="1"/>
</dbReference>
<dbReference type="KEGG" id="sze:AW14_10240"/>
<keyword evidence="1 3" id="KW-0378">Hydrolase</keyword>
<dbReference type="EMBL" id="CP007202">
    <property type="protein sequence ID" value="AJR03950.1"/>
    <property type="molecule type" value="Genomic_DNA"/>
</dbReference>
<evidence type="ECO:0000313" key="4">
    <source>
        <dbReference type="Proteomes" id="UP000032229"/>
    </source>
</evidence>
<organism evidence="3 4">
    <name type="scientific">Siansivirga zeaxanthinifaciens CC-SAMT-1</name>
    <dbReference type="NCBI Taxonomy" id="1454006"/>
    <lineage>
        <taxon>Bacteria</taxon>
        <taxon>Pseudomonadati</taxon>
        <taxon>Bacteroidota</taxon>
        <taxon>Flavobacteriia</taxon>
        <taxon>Flavobacteriales</taxon>
        <taxon>Flavobacteriaceae</taxon>
        <taxon>Siansivirga</taxon>
    </lineage>
</organism>
<dbReference type="GO" id="GO:0016787">
    <property type="term" value="F:hydrolase activity"/>
    <property type="evidence" value="ECO:0007669"/>
    <property type="project" value="UniProtKB-KW"/>
</dbReference>